<evidence type="ECO:0000259" key="3">
    <source>
        <dbReference type="Pfam" id="PF01408"/>
    </source>
</evidence>
<dbReference type="PANTHER" id="PTHR43818">
    <property type="entry name" value="BCDNA.GH03377"/>
    <property type="match status" value="1"/>
</dbReference>
<dbReference type="GO" id="GO:0016491">
    <property type="term" value="F:oxidoreductase activity"/>
    <property type="evidence" value="ECO:0007669"/>
    <property type="project" value="UniProtKB-KW"/>
</dbReference>
<dbReference type="AlphaFoldDB" id="A0A6B0YXN2"/>
<dbReference type="Pfam" id="PF01408">
    <property type="entry name" value="GFO_IDH_MocA"/>
    <property type="match status" value="1"/>
</dbReference>
<dbReference type="InterPro" id="IPR036291">
    <property type="entry name" value="NAD(P)-bd_dom_sf"/>
</dbReference>
<proteinExistence type="inferred from homology"/>
<dbReference type="Gene3D" id="3.40.50.720">
    <property type="entry name" value="NAD(P)-binding Rossmann-like Domain"/>
    <property type="match status" value="1"/>
</dbReference>
<protein>
    <submittedName>
        <fullName evidence="5">Gfo/Idh/MocA family oxidoreductase</fullName>
    </submittedName>
</protein>
<keyword evidence="2" id="KW-0560">Oxidoreductase</keyword>
<dbReference type="Gene3D" id="3.30.360.10">
    <property type="entry name" value="Dihydrodipicolinate Reductase, domain 2"/>
    <property type="match status" value="1"/>
</dbReference>
<evidence type="ECO:0000256" key="2">
    <source>
        <dbReference type="ARBA" id="ARBA00023002"/>
    </source>
</evidence>
<dbReference type="SUPFAM" id="SSF55347">
    <property type="entry name" value="Glyceraldehyde-3-phosphate dehydrogenase-like, C-terminal domain"/>
    <property type="match status" value="1"/>
</dbReference>
<dbReference type="InterPro" id="IPR050463">
    <property type="entry name" value="Gfo/Idh/MocA_oxidrdct_glycsds"/>
</dbReference>
<reference evidence="5" key="1">
    <citation type="submission" date="2019-09" db="EMBL/GenBank/DDBJ databases">
        <title>Characterisation of the sponge microbiome using genome-centric metagenomics.</title>
        <authorList>
            <person name="Engelberts J.P."/>
            <person name="Robbins S.J."/>
            <person name="De Goeij J.M."/>
            <person name="Aranda M."/>
            <person name="Bell S.C."/>
            <person name="Webster N.S."/>
        </authorList>
    </citation>
    <scope>NUCLEOTIDE SEQUENCE</scope>
    <source>
        <strain evidence="5">SB0664_bin_27</strain>
    </source>
</reference>
<gene>
    <name evidence="5" type="ORF">F4Y42_18250</name>
</gene>
<feature type="domain" description="Gfo/Idh/MocA-like oxidoreductase N-terminal" evidence="3">
    <location>
        <begin position="5"/>
        <end position="128"/>
    </location>
</feature>
<sequence length="387" mass="43042">MATYRTGIIACGIIARVHARAWLGVEGRPTEIGAIADSNPDALREFGDFFEVPEAHRYADFRQMLDSEHLDFVDVCSWHRLHAEMVIAAAARQPKAIICQKPMAVDLGEADAMLTACQRNGVKLMIAYQRPHHATWKKARDLIREGAIGRVAQIQLDSGGNLLNTNSHNIRLALFLMDEPRVEWVMGAVERTTELLERGLPAEDACLGLAACDNGALILIMGNLVEGLGQGCRVIGTQGIMELSTTYHPDEVIPSDAPMHMPEGLSARYNFEIGAVRYLNGKTGGWEDVSAPWHDCWSQQCREAVDWVEGRTDTPVSGGERARAVQEVMMALYESARKRQRIYLPLKTRVNPLRLMVDNGELAVEWPGGYERRATLVRGEGMSWHET</sequence>
<feature type="domain" description="Gfo/Idh/MocA-like oxidoreductase C-terminal" evidence="4">
    <location>
        <begin position="158"/>
        <end position="342"/>
    </location>
</feature>
<dbReference type="InterPro" id="IPR004104">
    <property type="entry name" value="Gfo/Idh/MocA-like_OxRdtase_C"/>
</dbReference>
<name>A0A6B0YXN2_9CHLR</name>
<comment type="caution">
    <text evidence="5">The sequence shown here is derived from an EMBL/GenBank/DDBJ whole genome shotgun (WGS) entry which is preliminary data.</text>
</comment>
<dbReference type="InterPro" id="IPR000683">
    <property type="entry name" value="Gfo/Idh/MocA-like_OxRdtase_N"/>
</dbReference>
<dbReference type="PANTHER" id="PTHR43818:SF11">
    <property type="entry name" value="BCDNA.GH03377"/>
    <property type="match status" value="1"/>
</dbReference>
<evidence type="ECO:0000259" key="4">
    <source>
        <dbReference type="Pfam" id="PF02894"/>
    </source>
</evidence>
<evidence type="ECO:0000256" key="1">
    <source>
        <dbReference type="ARBA" id="ARBA00010928"/>
    </source>
</evidence>
<organism evidence="5">
    <name type="scientific">Caldilineaceae bacterium SB0664_bin_27</name>
    <dbReference type="NCBI Taxonomy" id="2605260"/>
    <lineage>
        <taxon>Bacteria</taxon>
        <taxon>Bacillati</taxon>
        <taxon>Chloroflexota</taxon>
        <taxon>Caldilineae</taxon>
        <taxon>Caldilineales</taxon>
        <taxon>Caldilineaceae</taxon>
    </lineage>
</organism>
<dbReference type="Pfam" id="PF02894">
    <property type="entry name" value="GFO_IDH_MocA_C"/>
    <property type="match status" value="1"/>
</dbReference>
<dbReference type="SUPFAM" id="SSF51735">
    <property type="entry name" value="NAD(P)-binding Rossmann-fold domains"/>
    <property type="match status" value="1"/>
</dbReference>
<dbReference type="EMBL" id="VXRG01000150">
    <property type="protein sequence ID" value="MXY95387.1"/>
    <property type="molecule type" value="Genomic_DNA"/>
</dbReference>
<comment type="similarity">
    <text evidence="1">Belongs to the Gfo/Idh/MocA family.</text>
</comment>
<accession>A0A6B0YXN2</accession>
<evidence type="ECO:0000313" key="5">
    <source>
        <dbReference type="EMBL" id="MXY95387.1"/>
    </source>
</evidence>
<dbReference type="GO" id="GO:0000166">
    <property type="term" value="F:nucleotide binding"/>
    <property type="evidence" value="ECO:0007669"/>
    <property type="project" value="InterPro"/>
</dbReference>